<dbReference type="Proteomes" id="UP000481339">
    <property type="component" value="Unassembled WGS sequence"/>
</dbReference>
<evidence type="ECO:0000313" key="4">
    <source>
        <dbReference type="Proteomes" id="UP000481339"/>
    </source>
</evidence>
<keyword evidence="1" id="KW-1133">Transmembrane helix</keyword>
<proteinExistence type="predicted"/>
<feature type="transmembrane region" description="Helical" evidence="1">
    <location>
        <begin position="56"/>
        <end position="77"/>
    </location>
</feature>
<evidence type="ECO:0000256" key="1">
    <source>
        <dbReference type="SAM" id="Phobius"/>
    </source>
</evidence>
<dbReference type="OrthoDB" id="4350422at2"/>
<feature type="domain" description="YdbS-like PH" evidence="2">
    <location>
        <begin position="79"/>
        <end position="146"/>
    </location>
</feature>
<keyword evidence="4" id="KW-1185">Reference proteome</keyword>
<dbReference type="AlphaFoldDB" id="A0A7C8BN05"/>
<gene>
    <name evidence="3" type="ORF">F8O02_06290</name>
</gene>
<accession>A0A7C8BN05</accession>
<comment type="caution">
    <text evidence="3">The sequence shown here is derived from an EMBL/GenBank/DDBJ whole genome shotgun (WGS) entry which is preliminary data.</text>
</comment>
<evidence type="ECO:0000259" key="2">
    <source>
        <dbReference type="Pfam" id="PF03703"/>
    </source>
</evidence>
<keyword evidence="1" id="KW-0812">Transmembrane</keyword>
<name>A0A7C8BN05_9MICO</name>
<dbReference type="InterPro" id="IPR005182">
    <property type="entry name" value="YdbS-like_PH"/>
</dbReference>
<evidence type="ECO:0000313" key="3">
    <source>
        <dbReference type="EMBL" id="KAB1631931.1"/>
    </source>
</evidence>
<protein>
    <submittedName>
        <fullName evidence="3">PH domain-containing protein</fullName>
    </submittedName>
</protein>
<feature type="transmembrane region" description="Helical" evidence="1">
    <location>
        <begin position="32"/>
        <end position="50"/>
    </location>
</feature>
<sequence length="186" mass="20030">MCARRIARLGGMDDVEDAPRAPVRLRPRAARLFWPVALVWAAAWLVPQHWNADGGAGRSALVALVGFAVLLLAVSWLRWWTTVCTVDAWAVTLRRGVLRRSEQAVPLAAITGVTVHRGVLQRFWGSGHVDVRAGATTLRLPRMPAPTLLQTALLAGAARAAGRPLLAGPGAVVTESGERTEERNGR</sequence>
<keyword evidence="1" id="KW-0472">Membrane</keyword>
<dbReference type="EMBL" id="WBKA01000004">
    <property type="protein sequence ID" value="KAB1631931.1"/>
    <property type="molecule type" value="Genomic_DNA"/>
</dbReference>
<dbReference type="Pfam" id="PF03703">
    <property type="entry name" value="bPH_2"/>
    <property type="match status" value="1"/>
</dbReference>
<organism evidence="3 4">
    <name type="scientific">Pseudoclavibacter caeni</name>
    <dbReference type="NCBI Taxonomy" id="908846"/>
    <lineage>
        <taxon>Bacteria</taxon>
        <taxon>Bacillati</taxon>
        <taxon>Actinomycetota</taxon>
        <taxon>Actinomycetes</taxon>
        <taxon>Micrococcales</taxon>
        <taxon>Microbacteriaceae</taxon>
        <taxon>Pseudoclavibacter</taxon>
    </lineage>
</organism>
<reference evidence="3 4" key="1">
    <citation type="submission" date="2019-09" db="EMBL/GenBank/DDBJ databases">
        <title>Phylogeny of genus Pseudoclavibacter and closely related genus.</title>
        <authorList>
            <person name="Li Y."/>
        </authorList>
    </citation>
    <scope>NUCLEOTIDE SEQUENCE [LARGE SCALE GENOMIC DNA]</scope>
    <source>
        <strain evidence="3 4">JCM 16921</strain>
    </source>
</reference>